<evidence type="ECO:0000256" key="5">
    <source>
        <dbReference type="ARBA" id="ARBA00022630"/>
    </source>
</evidence>
<dbReference type="AlphaFoldDB" id="A0A644ZW93"/>
<feature type="domain" description="Photolyase/cryptochrome alpha/beta" evidence="14">
    <location>
        <begin position="57"/>
        <end position="185"/>
    </location>
</feature>
<dbReference type="InterPro" id="IPR014729">
    <property type="entry name" value="Rossmann-like_a/b/a_fold"/>
</dbReference>
<dbReference type="SUPFAM" id="SSF52425">
    <property type="entry name" value="Cryptochrome/photolyase, N-terminal domain"/>
    <property type="match status" value="1"/>
</dbReference>
<dbReference type="PROSITE" id="PS51645">
    <property type="entry name" value="PHR_CRY_ALPHA_BETA"/>
    <property type="match status" value="1"/>
</dbReference>
<comment type="cofactor">
    <cofactor evidence="1">
        <name>FAD</name>
        <dbReference type="ChEBI" id="CHEBI:57692"/>
    </cofactor>
</comment>
<keyword evidence="7" id="KW-0274">FAD</keyword>
<evidence type="ECO:0000256" key="9">
    <source>
        <dbReference type="ARBA" id="ARBA00023204"/>
    </source>
</evidence>
<evidence type="ECO:0000256" key="13">
    <source>
        <dbReference type="SAM" id="Coils"/>
    </source>
</evidence>
<name>A0A644ZW93_9ZZZZ</name>
<dbReference type="InterPro" id="IPR036134">
    <property type="entry name" value="Crypto/Photolyase_FAD-like_sf"/>
</dbReference>
<gene>
    <name evidence="15" type="ORF">SDC9_91935</name>
</gene>
<dbReference type="EC" id="4.1.99.3" evidence="3"/>
<sequence>MQIAKIMVASRSTKIVGSGAMFYNKNENKREEMRGKRMILEERIKQLNDKNIALEQPHVVYWMQSSQREEYNHALEYAIRQANRLEKPLVVYFGITDGFPEANERHYAFMLEGLKETKAALEQRGIQLLIRKISPEKGALEISGLAALLVVDRGYLRIERQWRAALAEGAECAVVQIESNVVVPIELASPKEEYSAATLRSKLKKILPHCLAPLEETVCQHPSVAAELPFEAYDVSDTEKALAGLAIDRSVPRVSDYSGGTGEAKRWLEDFIENKLEGYSERKNRPGESFTSNLSPYLHFGQISPLYVYRRLMGMDSESQQSFLEELVVRRELAINFVYYNEQYDSFAAVPDWAKKTLAKHLADEREYLYSLEGLEAAKTHDNYWNAAQMEMTLTGKMHGYMRMYWAKKILEWSSTPEEAYRKAIYLNNKYLLDGRDPNGFAGVSWCFGKHDRPWGERAIFGNVRFMNDKGLKRKFDMQLYMDQVAERSLK</sequence>
<evidence type="ECO:0000256" key="8">
    <source>
        <dbReference type="ARBA" id="ARBA00023125"/>
    </source>
</evidence>
<reference evidence="15" key="1">
    <citation type="submission" date="2019-08" db="EMBL/GenBank/DDBJ databases">
        <authorList>
            <person name="Kucharzyk K."/>
            <person name="Murdoch R.W."/>
            <person name="Higgins S."/>
            <person name="Loffler F."/>
        </authorList>
    </citation>
    <scope>NUCLEOTIDE SEQUENCE</scope>
</reference>
<dbReference type="Gene3D" id="1.10.579.10">
    <property type="entry name" value="DNA Cyclobutane Dipyrimidine Photolyase, subunit A, domain 3"/>
    <property type="match status" value="1"/>
</dbReference>
<dbReference type="InterPro" id="IPR006050">
    <property type="entry name" value="DNA_photolyase_N"/>
</dbReference>
<dbReference type="EMBL" id="VSSQ01010800">
    <property type="protein sequence ID" value="MPM45249.1"/>
    <property type="molecule type" value="Genomic_DNA"/>
</dbReference>
<evidence type="ECO:0000256" key="7">
    <source>
        <dbReference type="ARBA" id="ARBA00022827"/>
    </source>
</evidence>
<dbReference type="Gene3D" id="3.40.50.620">
    <property type="entry name" value="HUPs"/>
    <property type="match status" value="1"/>
</dbReference>
<keyword evidence="13" id="KW-0175">Coiled coil</keyword>
<keyword evidence="9" id="KW-0234">DNA repair</keyword>
<evidence type="ECO:0000313" key="15">
    <source>
        <dbReference type="EMBL" id="MPM45249.1"/>
    </source>
</evidence>
<keyword evidence="6" id="KW-0227">DNA damage</keyword>
<dbReference type="GO" id="GO:0003904">
    <property type="term" value="F:deoxyribodipyrimidine photo-lyase activity"/>
    <property type="evidence" value="ECO:0007669"/>
    <property type="project" value="UniProtKB-EC"/>
</dbReference>
<dbReference type="PANTHER" id="PTHR10211:SF0">
    <property type="entry name" value="DEOXYRIBODIPYRIMIDINE PHOTO-LYASE"/>
    <property type="match status" value="1"/>
</dbReference>
<dbReference type="PANTHER" id="PTHR10211">
    <property type="entry name" value="DEOXYRIBODIPYRIMIDINE PHOTOLYASE"/>
    <property type="match status" value="1"/>
</dbReference>
<comment type="catalytic activity">
    <reaction evidence="12">
        <text>cyclobutadipyrimidine (in DNA) = 2 pyrimidine residues (in DNA).</text>
        <dbReference type="EC" id="4.1.99.3"/>
    </reaction>
</comment>
<evidence type="ECO:0000256" key="1">
    <source>
        <dbReference type="ARBA" id="ARBA00001974"/>
    </source>
</evidence>
<dbReference type="Pfam" id="PF00875">
    <property type="entry name" value="DNA_photolyase"/>
    <property type="match status" value="1"/>
</dbReference>
<protein>
    <recommendedName>
        <fullName evidence="4">Deoxyribodipyrimidine photo-lyase</fullName>
        <ecNumber evidence="3">4.1.99.3</ecNumber>
    </recommendedName>
    <alternativeName>
        <fullName evidence="11">DNA photolyase</fullName>
    </alternativeName>
</protein>
<dbReference type="Gene3D" id="1.25.40.80">
    <property type="match status" value="1"/>
</dbReference>
<evidence type="ECO:0000256" key="12">
    <source>
        <dbReference type="ARBA" id="ARBA00033999"/>
    </source>
</evidence>
<accession>A0A644ZW93</accession>
<comment type="caution">
    <text evidence="15">The sequence shown here is derived from an EMBL/GenBank/DDBJ whole genome shotgun (WGS) entry which is preliminary data.</text>
</comment>
<evidence type="ECO:0000256" key="11">
    <source>
        <dbReference type="ARBA" id="ARBA00031671"/>
    </source>
</evidence>
<evidence type="ECO:0000256" key="6">
    <source>
        <dbReference type="ARBA" id="ARBA00022763"/>
    </source>
</evidence>
<dbReference type="InterPro" id="IPR036155">
    <property type="entry name" value="Crypto/Photolyase_N_sf"/>
</dbReference>
<evidence type="ECO:0000259" key="14">
    <source>
        <dbReference type="PROSITE" id="PS51645"/>
    </source>
</evidence>
<evidence type="ECO:0000256" key="3">
    <source>
        <dbReference type="ARBA" id="ARBA00013149"/>
    </source>
</evidence>
<evidence type="ECO:0000256" key="4">
    <source>
        <dbReference type="ARBA" id="ARBA00014046"/>
    </source>
</evidence>
<organism evidence="15">
    <name type="scientific">bioreactor metagenome</name>
    <dbReference type="NCBI Taxonomy" id="1076179"/>
    <lineage>
        <taxon>unclassified sequences</taxon>
        <taxon>metagenomes</taxon>
        <taxon>ecological metagenomes</taxon>
    </lineage>
</organism>
<comment type="similarity">
    <text evidence="2">Belongs to the DNA photolyase class-2 family.</text>
</comment>
<dbReference type="GO" id="GO:0000719">
    <property type="term" value="P:photoreactive repair"/>
    <property type="evidence" value="ECO:0007669"/>
    <property type="project" value="TreeGrafter"/>
</dbReference>
<feature type="coiled-coil region" evidence="13">
    <location>
        <begin position="23"/>
        <end position="50"/>
    </location>
</feature>
<dbReference type="GO" id="GO:0003677">
    <property type="term" value="F:DNA binding"/>
    <property type="evidence" value="ECO:0007669"/>
    <property type="project" value="UniProtKB-KW"/>
</dbReference>
<keyword evidence="10" id="KW-0456">Lyase</keyword>
<dbReference type="SUPFAM" id="SSF48173">
    <property type="entry name" value="Cryptochrome/photolyase FAD-binding domain"/>
    <property type="match status" value="1"/>
</dbReference>
<keyword evidence="5" id="KW-0285">Flavoprotein</keyword>
<dbReference type="PROSITE" id="PS01083">
    <property type="entry name" value="DNA_PHOTOLYASES_2_1"/>
    <property type="match status" value="1"/>
</dbReference>
<dbReference type="InterPro" id="IPR052219">
    <property type="entry name" value="Photolyase_Class-2"/>
</dbReference>
<keyword evidence="8" id="KW-0238">DNA-binding</keyword>
<dbReference type="FunFam" id="1.10.579.10:FF:000002">
    <property type="entry name" value="Deoxyribodipyrimidine photolyase"/>
    <property type="match status" value="1"/>
</dbReference>
<evidence type="ECO:0000256" key="2">
    <source>
        <dbReference type="ARBA" id="ARBA00006409"/>
    </source>
</evidence>
<evidence type="ECO:0000256" key="10">
    <source>
        <dbReference type="ARBA" id="ARBA00023239"/>
    </source>
</evidence>
<dbReference type="InterPro" id="IPR032673">
    <property type="entry name" value="DNA_photolyase_2_CS"/>
</dbReference>
<proteinExistence type="inferred from homology"/>